<dbReference type="SUPFAM" id="SSF48371">
    <property type="entry name" value="ARM repeat"/>
    <property type="match status" value="1"/>
</dbReference>
<evidence type="ECO:0000256" key="3">
    <source>
        <dbReference type="ARBA" id="ARBA00022618"/>
    </source>
</evidence>
<dbReference type="Proteomes" id="UP000077266">
    <property type="component" value="Unassembled WGS sequence"/>
</dbReference>
<dbReference type="InterPro" id="IPR011989">
    <property type="entry name" value="ARM-like"/>
</dbReference>
<proteinExistence type="inferred from homology"/>
<dbReference type="GO" id="GO:0005815">
    <property type="term" value="C:microtubule organizing center"/>
    <property type="evidence" value="ECO:0007669"/>
    <property type="project" value="TreeGrafter"/>
</dbReference>
<evidence type="ECO:0000259" key="6">
    <source>
        <dbReference type="Pfam" id="PF12348"/>
    </source>
</evidence>
<protein>
    <recommendedName>
        <fullName evidence="6">CLASP N-terminal domain-containing protein</fullName>
    </recommendedName>
</protein>
<dbReference type="GO" id="GO:0090307">
    <property type="term" value="P:mitotic spindle assembly"/>
    <property type="evidence" value="ECO:0007669"/>
    <property type="project" value="TreeGrafter"/>
</dbReference>
<keyword evidence="8" id="KW-1185">Reference proteome</keyword>
<evidence type="ECO:0000256" key="2">
    <source>
        <dbReference type="ARBA" id="ARBA00009549"/>
    </source>
</evidence>
<feature type="domain" description="CLASP N-terminal" evidence="6">
    <location>
        <begin position="11"/>
        <end position="173"/>
    </location>
</feature>
<organism evidence="7 8">
    <name type="scientific">Exidia glandulosa HHB12029</name>
    <dbReference type="NCBI Taxonomy" id="1314781"/>
    <lineage>
        <taxon>Eukaryota</taxon>
        <taxon>Fungi</taxon>
        <taxon>Dikarya</taxon>
        <taxon>Basidiomycota</taxon>
        <taxon>Agaricomycotina</taxon>
        <taxon>Agaricomycetes</taxon>
        <taxon>Auriculariales</taxon>
        <taxon>Exidiaceae</taxon>
        <taxon>Exidia</taxon>
    </lineage>
</organism>
<evidence type="ECO:0000256" key="4">
    <source>
        <dbReference type="ARBA" id="ARBA00022701"/>
    </source>
</evidence>
<comment type="subcellular location">
    <subcellularLocation>
        <location evidence="1">Cytoplasm</location>
        <location evidence="1">Cytoskeleton</location>
        <location evidence="1">Spindle</location>
    </subcellularLocation>
</comment>
<reference evidence="7 8" key="1">
    <citation type="journal article" date="2016" name="Mol. Biol. Evol.">
        <title>Comparative Genomics of Early-Diverging Mushroom-Forming Fungi Provides Insights into the Origins of Lignocellulose Decay Capabilities.</title>
        <authorList>
            <person name="Nagy L.G."/>
            <person name="Riley R."/>
            <person name="Tritt A."/>
            <person name="Adam C."/>
            <person name="Daum C."/>
            <person name="Floudas D."/>
            <person name="Sun H."/>
            <person name="Yadav J.S."/>
            <person name="Pangilinan J."/>
            <person name="Larsson K.H."/>
            <person name="Matsuura K."/>
            <person name="Barry K."/>
            <person name="Labutti K."/>
            <person name="Kuo R."/>
            <person name="Ohm R.A."/>
            <person name="Bhattacharya S.S."/>
            <person name="Shirouzu T."/>
            <person name="Yoshinaga Y."/>
            <person name="Martin F.M."/>
            <person name="Grigoriev I.V."/>
            <person name="Hibbett D.S."/>
        </authorList>
    </citation>
    <scope>NUCLEOTIDE SEQUENCE [LARGE SCALE GENOMIC DNA]</scope>
    <source>
        <strain evidence="7 8">HHB12029</strain>
    </source>
</reference>
<dbReference type="GO" id="GO:1990023">
    <property type="term" value="C:mitotic spindle midzone"/>
    <property type="evidence" value="ECO:0007669"/>
    <property type="project" value="TreeGrafter"/>
</dbReference>
<keyword evidence="3" id="KW-0132">Cell division</keyword>
<dbReference type="AlphaFoldDB" id="A0A165JQR4"/>
<sequence length="176" mass="19408">MHALYKGGGYQFESDVVPGLKTLLRPIVNAMNSDRSRLSFVAIDFVASLASLGRAFEPLLHFLFDALLKLCTRTSKVLIARAEAAILRVIEETTLPAVLPHLREAVKDKSQTLRTAASVAALQALQTFAPRDLANKISDVEEIIKCTGRDANPAVRQTSRKIFEAYQILFPDRVDA</sequence>
<name>A0A165JQR4_EXIGL</name>
<dbReference type="InterPro" id="IPR024395">
    <property type="entry name" value="CLASP_N_dom"/>
</dbReference>
<evidence type="ECO:0000313" key="7">
    <source>
        <dbReference type="EMBL" id="KZV95200.1"/>
    </source>
</evidence>
<evidence type="ECO:0000256" key="1">
    <source>
        <dbReference type="ARBA" id="ARBA00004186"/>
    </source>
</evidence>
<keyword evidence="5" id="KW-0498">Mitosis</keyword>
<gene>
    <name evidence="7" type="ORF">EXIGLDRAFT_610894</name>
</gene>
<dbReference type="GO" id="GO:0005881">
    <property type="term" value="C:cytoplasmic microtubule"/>
    <property type="evidence" value="ECO:0007669"/>
    <property type="project" value="TreeGrafter"/>
</dbReference>
<dbReference type="GO" id="GO:0008017">
    <property type="term" value="F:microtubule binding"/>
    <property type="evidence" value="ECO:0007669"/>
    <property type="project" value="TreeGrafter"/>
</dbReference>
<accession>A0A165JQR4</accession>
<dbReference type="OrthoDB" id="46159at2759"/>
<dbReference type="PANTHER" id="PTHR21567">
    <property type="entry name" value="CLASP"/>
    <property type="match status" value="1"/>
</dbReference>
<comment type="similarity">
    <text evidence="2">Belongs to the CLASP family.</text>
</comment>
<evidence type="ECO:0000256" key="5">
    <source>
        <dbReference type="ARBA" id="ARBA00022776"/>
    </source>
</evidence>
<dbReference type="GO" id="GO:0005876">
    <property type="term" value="C:spindle microtubule"/>
    <property type="evidence" value="ECO:0007669"/>
    <property type="project" value="TreeGrafter"/>
</dbReference>
<dbReference type="InParanoid" id="A0A165JQR4"/>
<dbReference type="InterPro" id="IPR016024">
    <property type="entry name" value="ARM-type_fold"/>
</dbReference>
<evidence type="ECO:0000313" key="8">
    <source>
        <dbReference type="Proteomes" id="UP000077266"/>
    </source>
</evidence>
<dbReference type="Pfam" id="PF12348">
    <property type="entry name" value="CLASP_N"/>
    <property type="match status" value="1"/>
</dbReference>
<dbReference type="PANTHER" id="PTHR21567:SF60">
    <property type="entry name" value="CLASP N-TERMINAL DOMAIN-CONTAINING PROTEIN"/>
    <property type="match status" value="1"/>
</dbReference>
<dbReference type="EMBL" id="KV425961">
    <property type="protein sequence ID" value="KZV95200.1"/>
    <property type="molecule type" value="Genomic_DNA"/>
</dbReference>
<dbReference type="GO" id="GO:0051301">
    <property type="term" value="P:cell division"/>
    <property type="evidence" value="ECO:0007669"/>
    <property type="project" value="UniProtKB-KW"/>
</dbReference>
<keyword evidence="5" id="KW-0131">Cell cycle</keyword>
<keyword evidence="4" id="KW-0493">Microtubule</keyword>
<dbReference type="STRING" id="1314781.A0A165JQR4"/>
<dbReference type="Gene3D" id="1.25.10.10">
    <property type="entry name" value="Leucine-rich Repeat Variant"/>
    <property type="match status" value="1"/>
</dbReference>